<evidence type="ECO:0000313" key="7">
    <source>
        <dbReference type="Proteomes" id="UP000552038"/>
    </source>
</evidence>
<name>A0AAP7DLX7_PAEAL</name>
<dbReference type="PANTHER" id="PTHR37813">
    <property type="entry name" value="FELS-2 PROPHAGE PROTEIN"/>
    <property type="match status" value="1"/>
</dbReference>
<feature type="coiled-coil region" evidence="2">
    <location>
        <begin position="926"/>
        <end position="1045"/>
    </location>
</feature>
<feature type="transmembrane region" description="Helical" evidence="4">
    <location>
        <begin position="402"/>
        <end position="430"/>
    </location>
</feature>
<evidence type="ECO:0000256" key="3">
    <source>
        <dbReference type="SAM" id="MobiDB-lite"/>
    </source>
</evidence>
<keyword evidence="4" id="KW-1133">Transmembrane helix</keyword>
<feature type="region of interest" description="Disordered" evidence="3">
    <location>
        <begin position="758"/>
        <end position="783"/>
    </location>
</feature>
<gene>
    <name evidence="6" type="ORF">HMI46_26905</name>
</gene>
<evidence type="ECO:0000313" key="6">
    <source>
        <dbReference type="EMBL" id="NOJ74139.1"/>
    </source>
</evidence>
<dbReference type="Proteomes" id="UP000552038">
    <property type="component" value="Unassembled WGS sequence"/>
</dbReference>
<keyword evidence="4" id="KW-0812">Transmembrane</keyword>
<dbReference type="Pfam" id="PF10145">
    <property type="entry name" value="PhageMin_Tail"/>
    <property type="match status" value="1"/>
</dbReference>
<evidence type="ECO:0000256" key="1">
    <source>
        <dbReference type="ARBA" id="ARBA00022612"/>
    </source>
</evidence>
<feature type="coiled-coil region" evidence="2">
    <location>
        <begin position="465"/>
        <end position="526"/>
    </location>
</feature>
<keyword evidence="1" id="KW-1188">Viral release from host cell</keyword>
<proteinExistence type="predicted"/>
<feature type="domain" description="Phage tail tape measure protein" evidence="5">
    <location>
        <begin position="92"/>
        <end position="287"/>
    </location>
</feature>
<evidence type="ECO:0000259" key="5">
    <source>
        <dbReference type="Pfam" id="PF10145"/>
    </source>
</evidence>
<feature type="region of interest" description="Disordered" evidence="3">
    <location>
        <begin position="1307"/>
        <end position="1348"/>
    </location>
</feature>
<evidence type="ECO:0000256" key="2">
    <source>
        <dbReference type="SAM" id="Coils"/>
    </source>
</evidence>
<keyword evidence="4" id="KW-0472">Membrane</keyword>
<evidence type="ECO:0000256" key="4">
    <source>
        <dbReference type="SAM" id="Phobius"/>
    </source>
</evidence>
<feature type="transmembrane region" description="Helical" evidence="4">
    <location>
        <begin position="442"/>
        <end position="465"/>
    </location>
</feature>
<dbReference type="EMBL" id="JABFOR010000082">
    <property type="protein sequence ID" value="NOJ74139.1"/>
    <property type="molecule type" value="Genomic_DNA"/>
</dbReference>
<keyword evidence="2" id="KW-0175">Coiled coil</keyword>
<organism evidence="6 7">
    <name type="scientific">Paenibacillus alvei</name>
    <name type="common">Bacillus alvei</name>
    <dbReference type="NCBI Taxonomy" id="44250"/>
    <lineage>
        <taxon>Bacteria</taxon>
        <taxon>Bacillati</taxon>
        <taxon>Bacillota</taxon>
        <taxon>Bacilli</taxon>
        <taxon>Bacillales</taxon>
        <taxon>Paenibacillaceae</taxon>
        <taxon>Paenibacillus</taxon>
    </lineage>
</organism>
<dbReference type="NCBIfam" id="TIGR01760">
    <property type="entry name" value="tape_meas_TP901"/>
    <property type="match status" value="1"/>
</dbReference>
<feature type="coiled-coil region" evidence="2">
    <location>
        <begin position="580"/>
        <end position="632"/>
    </location>
</feature>
<feature type="compositionally biased region" description="Polar residues" evidence="3">
    <location>
        <begin position="1333"/>
        <end position="1348"/>
    </location>
</feature>
<reference evidence="6 7" key="1">
    <citation type="submission" date="2020-05" db="EMBL/GenBank/DDBJ databases">
        <title>Whole genome sequencing and identification of novel metabolites from Paenibacillus alvei strain JR949.</title>
        <authorList>
            <person name="Rajendhran J."/>
            <person name="Sree Pranav P."/>
            <person name="Mahalakshmi B."/>
            <person name="Karthikeyan R."/>
        </authorList>
    </citation>
    <scope>NUCLEOTIDE SEQUENCE [LARGE SCALE GENOMIC DNA]</scope>
    <source>
        <strain evidence="6 7">JR949</strain>
    </source>
</reference>
<protein>
    <submittedName>
        <fullName evidence="6">Phage tail tape measure protein</fullName>
    </submittedName>
</protein>
<sequence>MHHELQSTNSEIEKQASAWNKLSGTLDAAARKLESVGAAMTKAGASLSMLITAPLAAAGGAALKASVDYETAFTGVAKTVNASKEKLAEFKQEIRDMSKEIPAAATSIAKVAESAGQLGIKNEALMGFTRTMTDMGVATNMASDQAAVALARLANITQMPQQHFDRLGSTVVALGNNLATTESEIVEMGLRLAGAGKQIGMTEAQILSFAGALSSVGIEAEMGGSAFSRVMIDMAMAAQVGGESLDRFALVAGMTSTQFKETFQRDASQALIAFVEGLGRMSEAGENTFLMLDKLGLSEIRVRDTLLRASGAGDLFRNSMEVGTKAWAENIALTKEAETRYETTASKIQILKNKVNDSAITLGDALVPALLAVFESLQPLIDKLSETAQWFAQLDTGTQTQILGWAAFAAALGPVLIVLGQLAFAISSLIPVVKALGASMMWLVTNPVGLIITGIAAAAGIFLTLKSRMGEAEEATRQLARAQEELQWIQQNGITREEVAATEEKIKKLNELMETYQKLIDIASNTREAKKGDFFSPGGALHTAARELDVDLNTLEETARNLGVSLEYVDDQGNLSAKSMDKMKDTVKDYSKAVKDANKETTAEIHTKAEGIARKKQELTSVENLLKTYKNAKKGTQEWTGAQNELARMFPHLNTATGLNAKAVEGLLLLKKQEIEAEWQSIQVKAREALQEKQTAITKQEAAIAIAESITRIAGSSGLAEKAIKAMNDQLTRLRGEAASLQELVNIKPEDIKLPPIVVPPIPKVPTGDDDDKKKKKEKTEKYENKPLQEAYKLLEHKKRMDQLTLESELSMLEKIKAKHIKTAEERMEIEERIYEVKKALGDKSLEVALKDYERSKQLGKLNENDEIVRLQSIKKKYADSAEERERLDDMIFEAQQRKIESEKKIRTSAVEYAKQQLQAAAEDRIAREKLTAEEEKNLRQKLLNDQIWINKNYLEKVKADSRYTAAEKREIERQVTEEIRKATNERLQLESKYQEEVRKQAQEKQKQQIDDINKLSQGIQAALREKYQAEKKAEEDRIRDSIAANEAWKKNQLEIVKSMYDSRVKEAEKSAAAEITAIESVLNAQIQAIQDELAALEQAEKQKTRAEMDAEDQKKIDRLKAKQEYEPLEFNRAQIQKEINKIMAEQEKRHQAEQLADKKDALKEQEKSLRDKLKEETDLIKQQLAEKKEIMQLDRDAELERINQIAEAQKVALDQQLAATQEHYNQLLSAKNLQAEAEKMIVQNQQEDIIELLKGFGDSYNITGQTLGEKMYQGFADKVNKIQTLIDNINRQIDSARSAAVSALSSVSSGRSSGSESSGSKSGPEPVRGTVVSVTNNFNTPVTSPSDISRANRKLAQML</sequence>
<comment type="caution">
    <text evidence="6">The sequence shown here is derived from an EMBL/GenBank/DDBJ whole genome shotgun (WGS) entry which is preliminary data.</text>
</comment>
<accession>A0AAP7DLX7</accession>
<feature type="coiled-coil region" evidence="2">
    <location>
        <begin position="1080"/>
        <end position="1191"/>
    </location>
</feature>
<feature type="compositionally biased region" description="Low complexity" evidence="3">
    <location>
        <begin position="1307"/>
        <end position="1324"/>
    </location>
</feature>
<dbReference type="PANTHER" id="PTHR37813:SF1">
    <property type="entry name" value="FELS-2 PROPHAGE PROTEIN"/>
    <property type="match status" value="1"/>
</dbReference>
<dbReference type="InterPro" id="IPR010090">
    <property type="entry name" value="Phage_tape_meas"/>
</dbReference>